<keyword evidence="4 6" id="KW-0808">Transferase</keyword>
<reference evidence="9" key="1">
    <citation type="journal article" date="2019" name="Int. J. Syst. Evol. Microbiol.">
        <title>The Global Catalogue of Microorganisms (GCM) 10K type strain sequencing project: providing services to taxonomists for standard genome sequencing and annotation.</title>
        <authorList>
            <consortium name="The Broad Institute Genomics Platform"/>
            <consortium name="The Broad Institute Genome Sequencing Center for Infectious Disease"/>
            <person name="Wu L."/>
            <person name="Ma J."/>
        </authorList>
    </citation>
    <scope>NUCLEOTIDE SEQUENCE [LARGE SCALE GENOMIC DNA]</scope>
    <source>
        <strain evidence="9">CGMCC 1.12471</strain>
    </source>
</reference>
<dbReference type="PROSITE" id="PS00480">
    <property type="entry name" value="CITRATE_SYNTHASE"/>
    <property type="match status" value="1"/>
</dbReference>
<dbReference type="InterPro" id="IPR011278">
    <property type="entry name" value="2-MeCitrate/Citrate_synth_II"/>
</dbReference>
<evidence type="ECO:0000256" key="5">
    <source>
        <dbReference type="ARBA" id="ARBA00049288"/>
    </source>
</evidence>
<dbReference type="InterPro" id="IPR019810">
    <property type="entry name" value="Citrate_synthase_AS"/>
</dbReference>
<comment type="similarity">
    <text evidence="2 6 7">Belongs to the citrate synthase family.</text>
</comment>
<dbReference type="PIRSF" id="PIRSF001369">
    <property type="entry name" value="Citrate_synth"/>
    <property type="match status" value="1"/>
</dbReference>
<evidence type="ECO:0000256" key="6">
    <source>
        <dbReference type="PIRNR" id="PIRNR001369"/>
    </source>
</evidence>
<dbReference type="NCBIfam" id="TIGR01800">
    <property type="entry name" value="cit_synth_II"/>
    <property type="match status" value="1"/>
</dbReference>
<comment type="catalytic activity">
    <reaction evidence="5">
        <text>oxaloacetate + acetyl-CoA + H2O = citrate + CoA + H(+)</text>
        <dbReference type="Rhea" id="RHEA:16845"/>
        <dbReference type="ChEBI" id="CHEBI:15377"/>
        <dbReference type="ChEBI" id="CHEBI:15378"/>
        <dbReference type="ChEBI" id="CHEBI:16452"/>
        <dbReference type="ChEBI" id="CHEBI:16947"/>
        <dbReference type="ChEBI" id="CHEBI:57287"/>
        <dbReference type="ChEBI" id="CHEBI:57288"/>
        <dbReference type="EC" id="2.3.3.16"/>
    </reaction>
</comment>
<comment type="caution">
    <text evidence="8">The sequence shown here is derived from an EMBL/GenBank/DDBJ whole genome shotgun (WGS) entry which is preliminary data.</text>
</comment>
<dbReference type="InterPro" id="IPR016142">
    <property type="entry name" value="Citrate_synth-like_lrg_a-sub"/>
</dbReference>
<evidence type="ECO:0000256" key="1">
    <source>
        <dbReference type="ARBA" id="ARBA00005163"/>
    </source>
</evidence>
<dbReference type="NCBIfam" id="NF010636">
    <property type="entry name" value="PRK14033.1"/>
    <property type="match status" value="1"/>
</dbReference>
<dbReference type="InterPro" id="IPR036969">
    <property type="entry name" value="Citrate_synthase_sf"/>
</dbReference>
<dbReference type="RefSeq" id="WP_377935197.1">
    <property type="nucleotide sequence ID" value="NZ_JBHUEA010000018.1"/>
</dbReference>
<dbReference type="GO" id="GO:0050440">
    <property type="term" value="F:2-methylcitrate synthase activity"/>
    <property type="evidence" value="ECO:0007669"/>
    <property type="project" value="UniProtKB-EC"/>
</dbReference>
<evidence type="ECO:0000256" key="2">
    <source>
        <dbReference type="ARBA" id="ARBA00010566"/>
    </source>
</evidence>
<dbReference type="InterPro" id="IPR024176">
    <property type="entry name" value="Citrate_synthase_bac-typ"/>
</dbReference>
<dbReference type="InterPro" id="IPR016143">
    <property type="entry name" value="Citrate_synth-like_sm_a-sub"/>
</dbReference>
<keyword evidence="9" id="KW-1185">Reference proteome</keyword>
<evidence type="ECO:0000256" key="3">
    <source>
        <dbReference type="ARBA" id="ARBA00022532"/>
    </source>
</evidence>
<keyword evidence="3" id="KW-0816">Tricarboxylic acid cycle</keyword>
<organism evidence="8 9">
    <name type="scientific">Amnibacterium endophyticum</name>
    <dbReference type="NCBI Taxonomy" id="2109337"/>
    <lineage>
        <taxon>Bacteria</taxon>
        <taxon>Bacillati</taxon>
        <taxon>Actinomycetota</taxon>
        <taxon>Actinomycetes</taxon>
        <taxon>Micrococcales</taxon>
        <taxon>Microbacteriaceae</taxon>
        <taxon>Amnibacterium</taxon>
    </lineage>
</organism>
<dbReference type="Gene3D" id="1.10.580.10">
    <property type="entry name" value="Citrate Synthase, domain 1"/>
    <property type="match status" value="1"/>
</dbReference>
<keyword evidence="8" id="KW-0012">Acyltransferase</keyword>
<evidence type="ECO:0000313" key="8">
    <source>
        <dbReference type="EMBL" id="MFD1722255.1"/>
    </source>
</evidence>
<dbReference type="Pfam" id="PF00285">
    <property type="entry name" value="Citrate_synt"/>
    <property type="match status" value="1"/>
</dbReference>
<evidence type="ECO:0000313" key="9">
    <source>
        <dbReference type="Proteomes" id="UP001597347"/>
    </source>
</evidence>
<dbReference type="SUPFAM" id="SSF48256">
    <property type="entry name" value="Citrate synthase"/>
    <property type="match status" value="1"/>
</dbReference>
<protein>
    <recommendedName>
        <fullName evidence="6">Citrate synthase</fullName>
    </recommendedName>
</protein>
<dbReference type="Proteomes" id="UP001597347">
    <property type="component" value="Unassembled WGS sequence"/>
</dbReference>
<dbReference type="PANTHER" id="PTHR11739:SF4">
    <property type="entry name" value="CITRATE SYNTHASE, PEROXISOMAL"/>
    <property type="match status" value="1"/>
</dbReference>
<accession>A0ABW4LG28</accession>
<sequence>MADIKKGLAGVVVDTTAISKVNPETNSLLYRGYPVQELADRCSFEEVAHLLWHGELPDEAQLAAFQQAERSQRRLDEGVKRVIDDLPRDAAPMDLVRTAVSVIGAGDPAVADSSREADLEKSMRLFAKLPAIVAYVQRRRHDLPVVEPRDDLGYSANLLHMSFGSVPGPTVVKAFDVSMTLYAEHSFNASTFTARVVTSTLADLYSAVTAAIGALKGPLHGGANEAVMHAFDEIGSADAAAGWLDAALAEKRKIMGFGHRVYKHGDSRVPTMKAALETLVAEYDRPDLLALYEELARAMDERKSIKPNLDYPSGPAYHLMGFDTEVFTPLFVAARVTGWTAHVMEQLEANALIRPLSEYVGPDERHVPERG</sequence>
<dbReference type="GO" id="GO:0036440">
    <property type="term" value="F:citrate synthase activity"/>
    <property type="evidence" value="ECO:0007669"/>
    <property type="project" value="UniProtKB-EC"/>
</dbReference>
<dbReference type="PRINTS" id="PR00143">
    <property type="entry name" value="CITRTSNTHASE"/>
</dbReference>
<evidence type="ECO:0000256" key="7">
    <source>
        <dbReference type="RuleBase" id="RU003406"/>
    </source>
</evidence>
<name>A0ABW4LG28_9MICO</name>
<dbReference type="Gene3D" id="1.10.230.10">
    <property type="entry name" value="Cytochrome P450-Terp, domain 2"/>
    <property type="match status" value="1"/>
</dbReference>
<comment type="pathway">
    <text evidence="1">Carbohydrate metabolism; tricarboxylic acid cycle.</text>
</comment>
<proteinExistence type="inferred from homology"/>
<gene>
    <name evidence="8" type="ORF">ACFSBI_11905</name>
</gene>
<dbReference type="InterPro" id="IPR002020">
    <property type="entry name" value="Citrate_synthase"/>
</dbReference>
<dbReference type="PANTHER" id="PTHR11739">
    <property type="entry name" value="CITRATE SYNTHASE"/>
    <property type="match status" value="1"/>
</dbReference>
<dbReference type="EMBL" id="JBHUEA010000018">
    <property type="protein sequence ID" value="MFD1722255.1"/>
    <property type="molecule type" value="Genomic_DNA"/>
</dbReference>
<evidence type="ECO:0000256" key="4">
    <source>
        <dbReference type="ARBA" id="ARBA00022679"/>
    </source>
</evidence>